<keyword evidence="3" id="KW-1185">Reference proteome</keyword>
<feature type="region of interest" description="Disordered" evidence="1">
    <location>
        <begin position="112"/>
        <end position="162"/>
    </location>
</feature>
<proteinExistence type="predicted"/>
<feature type="compositionally biased region" description="Polar residues" evidence="1">
    <location>
        <begin position="1"/>
        <end position="17"/>
    </location>
</feature>
<reference evidence="2 3" key="1">
    <citation type="submission" date="2019-06" db="EMBL/GenBank/DDBJ databases">
        <title>Sequencing the genomes of 1000 actinobacteria strains.</title>
        <authorList>
            <person name="Klenk H.-P."/>
        </authorList>
    </citation>
    <scope>NUCLEOTIDE SEQUENCE [LARGE SCALE GENOMIC DNA]</scope>
    <source>
        <strain evidence="2 3">DSM 43186</strain>
    </source>
</reference>
<evidence type="ECO:0000313" key="2">
    <source>
        <dbReference type="EMBL" id="TQM75475.1"/>
    </source>
</evidence>
<dbReference type="EMBL" id="VFPQ01000001">
    <property type="protein sequence ID" value="TQM75475.1"/>
    <property type="molecule type" value="Genomic_DNA"/>
</dbReference>
<feature type="region of interest" description="Disordered" evidence="1">
    <location>
        <begin position="1"/>
        <end position="40"/>
    </location>
</feature>
<organism evidence="2 3">
    <name type="scientific">Thermopolyspora flexuosa</name>
    <dbReference type="NCBI Taxonomy" id="103836"/>
    <lineage>
        <taxon>Bacteria</taxon>
        <taxon>Bacillati</taxon>
        <taxon>Actinomycetota</taxon>
        <taxon>Actinomycetes</taxon>
        <taxon>Streptosporangiales</taxon>
        <taxon>Streptosporangiaceae</taxon>
        <taxon>Thermopolyspora</taxon>
    </lineage>
</organism>
<comment type="caution">
    <text evidence="2">The sequence shown here is derived from an EMBL/GenBank/DDBJ whole genome shotgun (WGS) entry which is preliminary data.</text>
</comment>
<accession>A0A543IY24</accession>
<dbReference type="RefSeq" id="WP_142259483.1">
    <property type="nucleotide sequence ID" value="NZ_BMPV01000001.1"/>
</dbReference>
<feature type="compositionally biased region" description="Basic and acidic residues" evidence="1">
    <location>
        <begin position="118"/>
        <end position="128"/>
    </location>
</feature>
<dbReference type="Proteomes" id="UP000319213">
    <property type="component" value="Unassembled WGS sequence"/>
</dbReference>
<dbReference type="AlphaFoldDB" id="A0A543IY24"/>
<sequence length="162" mass="17091">MTVAGTKQASGKGATTTAEERAQVTREDRPERAAHDRDLLALDTPVMSLRIHRPHLRLPRVSTEPAERAARAARSALPPPARLAYYGGLGAAAALGAIEWPVAVAIGVGTAIGQRMRRGGERTQRTAERSAPPPADPTAGPQPGVTPKRRRTGKGGDEEEPS</sequence>
<protein>
    <submittedName>
        <fullName evidence="2">Uncharacterized protein</fullName>
    </submittedName>
</protein>
<feature type="compositionally biased region" description="Basic and acidic residues" evidence="1">
    <location>
        <begin position="18"/>
        <end position="40"/>
    </location>
</feature>
<name>A0A543IY24_9ACTN</name>
<evidence type="ECO:0000313" key="3">
    <source>
        <dbReference type="Proteomes" id="UP000319213"/>
    </source>
</evidence>
<evidence type="ECO:0000256" key="1">
    <source>
        <dbReference type="SAM" id="MobiDB-lite"/>
    </source>
</evidence>
<gene>
    <name evidence="2" type="ORF">FHX40_2184</name>
</gene>